<name>A0AAV0RPB6_9ROSI</name>
<organism evidence="1 2">
    <name type="scientific">Linum tenue</name>
    <dbReference type="NCBI Taxonomy" id="586396"/>
    <lineage>
        <taxon>Eukaryota</taxon>
        <taxon>Viridiplantae</taxon>
        <taxon>Streptophyta</taxon>
        <taxon>Embryophyta</taxon>
        <taxon>Tracheophyta</taxon>
        <taxon>Spermatophyta</taxon>
        <taxon>Magnoliopsida</taxon>
        <taxon>eudicotyledons</taxon>
        <taxon>Gunneridae</taxon>
        <taxon>Pentapetalae</taxon>
        <taxon>rosids</taxon>
        <taxon>fabids</taxon>
        <taxon>Malpighiales</taxon>
        <taxon>Linaceae</taxon>
        <taxon>Linum</taxon>
    </lineage>
</organism>
<dbReference type="AlphaFoldDB" id="A0AAV0RPB6"/>
<accession>A0AAV0RPB6</accession>
<keyword evidence="2" id="KW-1185">Reference proteome</keyword>
<sequence length="28" mass="3199">MKLSCLVLSCRQESGNYASETLRHLMEV</sequence>
<evidence type="ECO:0000313" key="2">
    <source>
        <dbReference type="Proteomes" id="UP001154282"/>
    </source>
</evidence>
<dbReference type="Proteomes" id="UP001154282">
    <property type="component" value="Unassembled WGS sequence"/>
</dbReference>
<comment type="caution">
    <text evidence="1">The sequence shown here is derived from an EMBL/GenBank/DDBJ whole genome shotgun (WGS) entry which is preliminary data.</text>
</comment>
<dbReference type="EMBL" id="CAMGYJ010000011">
    <property type="protein sequence ID" value="CAI0559427.1"/>
    <property type="molecule type" value="Genomic_DNA"/>
</dbReference>
<protein>
    <submittedName>
        <fullName evidence="1">Uncharacterized protein</fullName>
    </submittedName>
</protein>
<reference evidence="1" key="1">
    <citation type="submission" date="2022-08" db="EMBL/GenBank/DDBJ databases">
        <authorList>
            <person name="Gutierrez-Valencia J."/>
        </authorList>
    </citation>
    <scope>NUCLEOTIDE SEQUENCE</scope>
</reference>
<gene>
    <name evidence="1" type="ORF">LITE_LOCUS49206</name>
</gene>
<evidence type="ECO:0000313" key="1">
    <source>
        <dbReference type="EMBL" id="CAI0559427.1"/>
    </source>
</evidence>
<proteinExistence type="predicted"/>